<dbReference type="InterPro" id="IPR058163">
    <property type="entry name" value="LysR-type_TF_proteobact-type"/>
</dbReference>
<evidence type="ECO:0000256" key="2">
    <source>
        <dbReference type="ARBA" id="ARBA00023015"/>
    </source>
</evidence>
<dbReference type="PROSITE" id="PS50931">
    <property type="entry name" value="HTH_LYSR"/>
    <property type="match status" value="1"/>
</dbReference>
<dbReference type="SUPFAM" id="SSF53850">
    <property type="entry name" value="Periplasmic binding protein-like II"/>
    <property type="match status" value="1"/>
</dbReference>
<sequence>MHRPNIPLNTLRVFEAAARLQSFEKASMELHISPSAVSQQIARLEDRFNVPLFERHHRRVTLTEAGALLGHDLSDAFKIMDRALAIVSRRGTQDSIKIAIYQTLASRWLVPQLARFAKECPEVDVEFAAAPEGVDLEHSDVDFAIRWLAPNDRVPRARRLFDERLVAVCAPAIAQALQGTPAPRSLNTICSVNRVADLGIWLAANPRFAVATGSSLKFSNTATAITAAVAGTGVLVGQVHLFLSEIEAGSLVFASDSIVKTGRSLFLLDSAASAARPSTEVFRSWIFREAARTERRARRAYDKARISPAGSR</sequence>
<dbReference type="EMBL" id="BAABFO010000023">
    <property type="protein sequence ID" value="GAA4339760.1"/>
    <property type="molecule type" value="Genomic_DNA"/>
</dbReference>
<dbReference type="Pfam" id="PF03466">
    <property type="entry name" value="LysR_substrate"/>
    <property type="match status" value="1"/>
</dbReference>
<reference evidence="7" key="1">
    <citation type="journal article" date="2019" name="Int. J. Syst. Evol. Microbiol.">
        <title>The Global Catalogue of Microorganisms (GCM) 10K type strain sequencing project: providing services to taxonomists for standard genome sequencing and annotation.</title>
        <authorList>
            <consortium name="The Broad Institute Genomics Platform"/>
            <consortium name="The Broad Institute Genome Sequencing Center for Infectious Disease"/>
            <person name="Wu L."/>
            <person name="Ma J."/>
        </authorList>
    </citation>
    <scope>NUCLEOTIDE SEQUENCE [LARGE SCALE GENOMIC DNA]</scope>
    <source>
        <strain evidence="7">JCM 17666</strain>
    </source>
</reference>
<keyword evidence="3" id="KW-0238">DNA-binding</keyword>
<keyword evidence="2" id="KW-0805">Transcription regulation</keyword>
<keyword evidence="4" id="KW-0804">Transcription</keyword>
<feature type="domain" description="HTH lysR-type" evidence="5">
    <location>
        <begin position="6"/>
        <end position="63"/>
    </location>
</feature>
<protein>
    <submittedName>
        <fullName evidence="6">Transcriptional regulator GcvA</fullName>
    </submittedName>
</protein>
<dbReference type="Gene3D" id="3.40.190.10">
    <property type="entry name" value="Periplasmic binding protein-like II"/>
    <property type="match status" value="2"/>
</dbReference>
<accession>A0ABP8HIA9</accession>
<dbReference type="PANTHER" id="PTHR30537:SF74">
    <property type="entry name" value="HTH-TYPE TRANSCRIPTIONAL REGULATOR TRPI"/>
    <property type="match status" value="1"/>
</dbReference>
<name>A0ABP8HIA9_9BURK</name>
<dbReference type="InterPro" id="IPR036388">
    <property type="entry name" value="WH-like_DNA-bd_sf"/>
</dbReference>
<dbReference type="Proteomes" id="UP001501671">
    <property type="component" value="Unassembled WGS sequence"/>
</dbReference>
<keyword evidence="7" id="KW-1185">Reference proteome</keyword>
<dbReference type="RefSeq" id="WP_345251499.1">
    <property type="nucleotide sequence ID" value="NZ_BAABFO010000023.1"/>
</dbReference>
<dbReference type="Gene3D" id="1.10.10.10">
    <property type="entry name" value="Winged helix-like DNA-binding domain superfamily/Winged helix DNA-binding domain"/>
    <property type="match status" value="1"/>
</dbReference>
<evidence type="ECO:0000256" key="1">
    <source>
        <dbReference type="ARBA" id="ARBA00009437"/>
    </source>
</evidence>
<dbReference type="InterPro" id="IPR036390">
    <property type="entry name" value="WH_DNA-bd_sf"/>
</dbReference>
<dbReference type="PRINTS" id="PR00039">
    <property type="entry name" value="HTHLYSR"/>
</dbReference>
<comment type="caution">
    <text evidence="6">The sequence shown here is derived from an EMBL/GenBank/DDBJ whole genome shotgun (WGS) entry which is preliminary data.</text>
</comment>
<proteinExistence type="inferred from homology"/>
<evidence type="ECO:0000313" key="6">
    <source>
        <dbReference type="EMBL" id="GAA4339760.1"/>
    </source>
</evidence>
<organism evidence="6 7">
    <name type="scientific">Pigmentiphaga soli</name>
    <dbReference type="NCBI Taxonomy" id="1007095"/>
    <lineage>
        <taxon>Bacteria</taxon>
        <taxon>Pseudomonadati</taxon>
        <taxon>Pseudomonadota</taxon>
        <taxon>Betaproteobacteria</taxon>
        <taxon>Burkholderiales</taxon>
        <taxon>Alcaligenaceae</taxon>
        <taxon>Pigmentiphaga</taxon>
    </lineage>
</organism>
<evidence type="ECO:0000313" key="7">
    <source>
        <dbReference type="Proteomes" id="UP001501671"/>
    </source>
</evidence>
<dbReference type="Pfam" id="PF00126">
    <property type="entry name" value="HTH_1"/>
    <property type="match status" value="1"/>
</dbReference>
<evidence type="ECO:0000256" key="4">
    <source>
        <dbReference type="ARBA" id="ARBA00023163"/>
    </source>
</evidence>
<dbReference type="PANTHER" id="PTHR30537">
    <property type="entry name" value="HTH-TYPE TRANSCRIPTIONAL REGULATOR"/>
    <property type="match status" value="1"/>
</dbReference>
<evidence type="ECO:0000256" key="3">
    <source>
        <dbReference type="ARBA" id="ARBA00023125"/>
    </source>
</evidence>
<comment type="similarity">
    <text evidence="1">Belongs to the LysR transcriptional regulatory family.</text>
</comment>
<evidence type="ECO:0000259" key="5">
    <source>
        <dbReference type="PROSITE" id="PS50931"/>
    </source>
</evidence>
<dbReference type="InterPro" id="IPR005119">
    <property type="entry name" value="LysR_subst-bd"/>
</dbReference>
<dbReference type="InterPro" id="IPR000847">
    <property type="entry name" value="LysR_HTH_N"/>
</dbReference>
<gene>
    <name evidence="6" type="ORF">GCM10023144_38340</name>
</gene>
<dbReference type="SUPFAM" id="SSF46785">
    <property type="entry name" value="Winged helix' DNA-binding domain"/>
    <property type="match status" value="1"/>
</dbReference>